<comment type="caution">
    <text evidence="2">The sequence shown here is derived from an EMBL/GenBank/DDBJ whole genome shotgun (WGS) entry which is preliminary data.</text>
</comment>
<evidence type="ECO:0000313" key="2">
    <source>
        <dbReference type="EMBL" id="KYG02877.1"/>
    </source>
</evidence>
<gene>
    <name evidence="2" type="ORF">BE21_04920</name>
</gene>
<dbReference type="Pfam" id="PF08011">
    <property type="entry name" value="PDDEXK_9"/>
    <property type="match status" value="1"/>
</dbReference>
<dbReference type="Proteomes" id="UP000075502">
    <property type="component" value="Unassembled WGS sequence"/>
</dbReference>
<proteinExistence type="predicted"/>
<feature type="domain" description="AAA-ATPase-like" evidence="1">
    <location>
        <begin position="6"/>
        <end position="232"/>
    </location>
</feature>
<dbReference type="EMBL" id="JEME01002902">
    <property type="protein sequence ID" value="KYG02877.1"/>
    <property type="molecule type" value="Genomic_DNA"/>
</dbReference>
<reference evidence="2 3" key="1">
    <citation type="submission" date="2014-02" db="EMBL/GenBank/DDBJ databases">
        <title>The small core and large imbalanced accessory genome model reveals a collaborative survival strategy of Sorangium cellulosum strains in nature.</title>
        <authorList>
            <person name="Han K."/>
            <person name="Peng R."/>
            <person name="Blom J."/>
            <person name="Li Y.-Z."/>
        </authorList>
    </citation>
    <scope>NUCLEOTIDE SEQUENCE [LARGE SCALE GENOMIC DNA]</scope>
    <source>
        <strain evidence="2 3">So0007-03</strain>
    </source>
</reference>
<organism evidence="2 3">
    <name type="scientific">Sorangium cellulosum</name>
    <name type="common">Polyangium cellulosum</name>
    <dbReference type="NCBI Taxonomy" id="56"/>
    <lineage>
        <taxon>Bacteria</taxon>
        <taxon>Pseudomonadati</taxon>
        <taxon>Myxococcota</taxon>
        <taxon>Polyangia</taxon>
        <taxon>Polyangiales</taxon>
        <taxon>Polyangiaceae</taxon>
        <taxon>Sorangium</taxon>
    </lineage>
</organism>
<name>A0A150TE73_SORCE</name>
<dbReference type="PANTHER" id="PTHR34825:SF1">
    <property type="entry name" value="AAA-ATPASE-LIKE DOMAIN-CONTAINING PROTEIN"/>
    <property type="match status" value="1"/>
</dbReference>
<dbReference type="InterPro" id="IPR018631">
    <property type="entry name" value="AAA-ATPase-like_dom"/>
</dbReference>
<evidence type="ECO:0000259" key="1">
    <source>
        <dbReference type="Pfam" id="PF09820"/>
    </source>
</evidence>
<dbReference type="InterPro" id="IPR012547">
    <property type="entry name" value="PDDEXK_9"/>
</dbReference>
<dbReference type="PANTHER" id="PTHR34825">
    <property type="entry name" value="CONSERVED PROTEIN, WITH A WEAK D-GALACTARATE DEHYDRATASE/ALTRONATE HYDROLASE DOMAIN"/>
    <property type="match status" value="1"/>
</dbReference>
<dbReference type="Pfam" id="PF09820">
    <property type="entry name" value="AAA-ATPase_like"/>
    <property type="match status" value="1"/>
</dbReference>
<protein>
    <recommendedName>
        <fullName evidence="1">AAA-ATPase-like domain-containing protein</fullName>
    </recommendedName>
</protein>
<accession>A0A150TE73</accession>
<dbReference type="AlphaFoldDB" id="A0A150TE73"/>
<sequence length="569" mass="63770">MPLRIPLGISDFRELREKGLEYVDKSGLLIEMIDREGTKVLLLPRPRRFGKTLNLSMLRCFFEKRPEDLSHLFQDLAVWKAGDAYRRHFQRYPVIFLTFRDVKASTFEGCWADLTRKVQALYDEHRAVLDGGALSALERRNYEAILDGTAEAALYRQALGDLSRYLHRATGERAMILIDEYDEPIHAGFVHGYAREILEFFRAFLTVGLKDNPHLERGVVTGILRIARESIFSGLNNLAVYTLLQKTFSTCFGFTDPEVEALLARAGQRDAMGLVRAWYNGYDFGGTVIYNPWSVLSYLADAEPELKPYWLNTSSNDLIRATLKKHAARLGPMLEALLRGDGFETVLDENVALDRVDQSDAALWSLLVFSGYLKAEKRPRGPMEQAAHHLSVPNREVRLIYSGTFQELLEARLRDHGADLHRLLHGLLGGDAALVERQLGAFVKNVLSYHDLGADAANTPESVYQVFVLGLLAALEPGHRVRSNRESGEGRPDVLVLPNEPGQPGLVLELKVARGKRTLEQALDDGIEQVRGKDYAAELRAAGADPVHVLVIAFDGKQLRVRRADADTA</sequence>
<evidence type="ECO:0000313" key="3">
    <source>
        <dbReference type="Proteomes" id="UP000075502"/>
    </source>
</evidence>